<name>A0A183DJB4_9BILA</name>
<dbReference type="WBParaSite" id="GPUH_0000881501-mRNA-1">
    <property type="protein sequence ID" value="GPUH_0000881501-mRNA-1"/>
    <property type="gene ID" value="GPUH_0000881501"/>
</dbReference>
<gene>
    <name evidence="2" type="ORF">GPUH_LOCUS8807</name>
</gene>
<keyword evidence="1" id="KW-0175">Coiled coil</keyword>
<dbReference type="AlphaFoldDB" id="A0A183DJB4"/>
<evidence type="ECO:0000313" key="4">
    <source>
        <dbReference type="WBParaSite" id="GPUH_0000881501-mRNA-1"/>
    </source>
</evidence>
<evidence type="ECO:0000256" key="1">
    <source>
        <dbReference type="SAM" id="Coils"/>
    </source>
</evidence>
<feature type="coiled-coil region" evidence="1">
    <location>
        <begin position="58"/>
        <end position="174"/>
    </location>
</feature>
<sequence length="200" mass="23430">MSGRDTAEAGDIRAKLLRTEIELSEKKEECGILDRRVQEFQLTLSQVTSECQKAYDLCTALTVERDLAQQNLQEARKKFSDFQNEFQREMKNDLSVTVSELRESLRNKDEAVNTLRKEKSEADALLSKTMDERQALVAEVKLLKDKLEQTEQKMEDLEKQKKLLENERNSQKVSPFQDKQMPWKIGRHMQELFLDLFWGI</sequence>
<evidence type="ECO:0000313" key="2">
    <source>
        <dbReference type="EMBL" id="VDK65380.1"/>
    </source>
</evidence>
<reference evidence="2 3" key="2">
    <citation type="submission" date="2018-11" db="EMBL/GenBank/DDBJ databases">
        <authorList>
            <consortium name="Pathogen Informatics"/>
        </authorList>
    </citation>
    <scope>NUCLEOTIDE SEQUENCE [LARGE SCALE GENOMIC DNA]</scope>
</reference>
<dbReference type="EMBL" id="UYRT01026652">
    <property type="protein sequence ID" value="VDK65380.1"/>
    <property type="molecule type" value="Genomic_DNA"/>
</dbReference>
<accession>A0A183DJB4</accession>
<keyword evidence="3" id="KW-1185">Reference proteome</keyword>
<dbReference type="OrthoDB" id="10254988at2759"/>
<proteinExistence type="predicted"/>
<evidence type="ECO:0000313" key="3">
    <source>
        <dbReference type="Proteomes" id="UP000271098"/>
    </source>
</evidence>
<organism evidence="4">
    <name type="scientific">Gongylonema pulchrum</name>
    <dbReference type="NCBI Taxonomy" id="637853"/>
    <lineage>
        <taxon>Eukaryota</taxon>
        <taxon>Metazoa</taxon>
        <taxon>Ecdysozoa</taxon>
        <taxon>Nematoda</taxon>
        <taxon>Chromadorea</taxon>
        <taxon>Rhabditida</taxon>
        <taxon>Spirurina</taxon>
        <taxon>Spiruromorpha</taxon>
        <taxon>Spiruroidea</taxon>
        <taxon>Gongylonematidae</taxon>
        <taxon>Gongylonema</taxon>
    </lineage>
</organism>
<dbReference type="Proteomes" id="UP000271098">
    <property type="component" value="Unassembled WGS sequence"/>
</dbReference>
<reference evidence="4" key="1">
    <citation type="submission" date="2016-06" db="UniProtKB">
        <authorList>
            <consortium name="WormBaseParasite"/>
        </authorList>
    </citation>
    <scope>IDENTIFICATION</scope>
</reference>
<protein>
    <submittedName>
        <fullName evidence="4">Myosin_tail_1 domain-containing protein</fullName>
    </submittedName>
</protein>